<dbReference type="GO" id="GO:0004523">
    <property type="term" value="F:RNA-DNA hybrid ribonuclease activity"/>
    <property type="evidence" value="ECO:0007669"/>
    <property type="project" value="InterPro"/>
</dbReference>
<dbReference type="PROSITE" id="PS50879">
    <property type="entry name" value="RNASE_H_1"/>
    <property type="match status" value="1"/>
</dbReference>
<reference evidence="2" key="1">
    <citation type="submission" date="2022-03" db="EMBL/GenBank/DDBJ databases">
        <authorList>
            <person name="Tunstrom K."/>
        </authorList>
    </citation>
    <scope>NUCLEOTIDE SEQUENCE</scope>
</reference>
<sequence>MKFDKLSERQFGFRPLTNTTAALSATIRSIEQARSNGLLTIAVSLDIKAAFDNAWWPALFHRLRLIDCPSNIYGLIRSYTTDRTVTLDHAGSRVSKTMTKGCIQGSTCGPILCRIQAFADDVLLVASSRELANLQSITNQALHAIVSWGQGVKLTFSPTKTQAIAFGKKAKQASININSHTLHFQSDIKLLGVILDDKLLIRKHVLHVVKKASGIFHKLSLYCRPTWGAHPENILTIYHQVIQPIVTYAAGVWGHVARKKGIISKLLLSMQRGFALKAIKGFRTVSTIAAIALAQFVPLDLKVLEAHQIEKTRLAGHCTYLPSDITLEKYIPPDRLLHPAHRITFSPSSFHNESQIHDFISSHSTPITSIYTDGSKLDDDSVGAAFVCFDGGRRPVTKKYKLHNSCSFFQAELFAILQASRWASTQKFTHTLILSHSKAAIQASQNRSSTHPLVSRIHNTIHEHTQTGCIDFAWVKSHVGITGNETADTAAKSAALLHRAPDYACFPISYAKRIAKEASLAASRARYENAEQGQHTRDFLPTLDHIHTLFKTIKISFTLTQTLTGHAYNKHYLHRFHITEDDVCPCDGSSSQTLSHLLQLCPRFAAIRHDHEATCRHFGVSRYSLTDLVSCKPGIDSFVRLSDSIIRALKTFNST</sequence>
<dbReference type="Pfam" id="PF00075">
    <property type="entry name" value="RNase_H"/>
    <property type="match status" value="1"/>
</dbReference>
<dbReference type="InterPro" id="IPR000477">
    <property type="entry name" value="RT_dom"/>
</dbReference>
<evidence type="ECO:0000259" key="1">
    <source>
        <dbReference type="PROSITE" id="PS50879"/>
    </source>
</evidence>
<organism evidence="2 3">
    <name type="scientific">Euphydryas editha</name>
    <name type="common">Edith's checkerspot</name>
    <dbReference type="NCBI Taxonomy" id="104508"/>
    <lineage>
        <taxon>Eukaryota</taxon>
        <taxon>Metazoa</taxon>
        <taxon>Ecdysozoa</taxon>
        <taxon>Arthropoda</taxon>
        <taxon>Hexapoda</taxon>
        <taxon>Insecta</taxon>
        <taxon>Pterygota</taxon>
        <taxon>Neoptera</taxon>
        <taxon>Endopterygota</taxon>
        <taxon>Lepidoptera</taxon>
        <taxon>Glossata</taxon>
        <taxon>Ditrysia</taxon>
        <taxon>Papilionoidea</taxon>
        <taxon>Nymphalidae</taxon>
        <taxon>Nymphalinae</taxon>
        <taxon>Euphydryas</taxon>
    </lineage>
</organism>
<name>A0AAU9TT57_EUPED</name>
<dbReference type="InterPro" id="IPR012337">
    <property type="entry name" value="RNaseH-like_sf"/>
</dbReference>
<dbReference type="GO" id="GO:0003676">
    <property type="term" value="F:nucleic acid binding"/>
    <property type="evidence" value="ECO:0007669"/>
    <property type="project" value="InterPro"/>
</dbReference>
<dbReference type="Gene3D" id="3.30.420.10">
    <property type="entry name" value="Ribonuclease H-like superfamily/Ribonuclease H"/>
    <property type="match status" value="1"/>
</dbReference>
<dbReference type="Pfam" id="PF00078">
    <property type="entry name" value="RVT_1"/>
    <property type="match status" value="1"/>
</dbReference>
<dbReference type="CDD" id="cd09276">
    <property type="entry name" value="Rnase_HI_RT_non_LTR"/>
    <property type="match status" value="1"/>
</dbReference>
<protein>
    <recommendedName>
        <fullName evidence="1">RNase H type-1 domain-containing protein</fullName>
    </recommendedName>
</protein>
<gene>
    <name evidence="2" type="ORF">EEDITHA_LOCUS5889</name>
</gene>
<evidence type="ECO:0000313" key="3">
    <source>
        <dbReference type="Proteomes" id="UP001153954"/>
    </source>
</evidence>
<dbReference type="Proteomes" id="UP001153954">
    <property type="component" value="Unassembled WGS sequence"/>
</dbReference>
<evidence type="ECO:0000313" key="2">
    <source>
        <dbReference type="EMBL" id="CAH2089879.1"/>
    </source>
</evidence>
<dbReference type="EMBL" id="CAKOGL010000008">
    <property type="protein sequence ID" value="CAH2089879.1"/>
    <property type="molecule type" value="Genomic_DNA"/>
</dbReference>
<dbReference type="InterPro" id="IPR002156">
    <property type="entry name" value="RNaseH_domain"/>
</dbReference>
<dbReference type="PANTHER" id="PTHR33481:SF1">
    <property type="entry name" value="ENDONUCLEASE_EXONUCLEASE_PHOSPHATASE DOMAIN-CONTAINING PROTEIN-RELATED"/>
    <property type="match status" value="1"/>
</dbReference>
<comment type="caution">
    <text evidence="2">The sequence shown here is derived from an EMBL/GenBank/DDBJ whole genome shotgun (WGS) entry which is preliminary data.</text>
</comment>
<dbReference type="SUPFAM" id="SSF53098">
    <property type="entry name" value="Ribonuclease H-like"/>
    <property type="match status" value="1"/>
</dbReference>
<dbReference type="AlphaFoldDB" id="A0AAU9TT57"/>
<accession>A0AAU9TT57</accession>
<proteinExistence type="predicted"/>
<dbReference type="InterPro" id="IPR036397">
    <property type="entry name" value="RNaseH_sf"/>
</dbReference>
<feature type="domain" description="RNase H type-1" evidence="1">
    <location>
        <begin position="364"/>
        <end position="496"/>
    </location>
</feature>
<dbReference type="PANTHER" id="PTHR33481">
    <property type="entry name" value="REVERSE TRANSCRIPTASE"/>
    <property type="match status" value="1"/>
</dbReference>
<keyword evidence="3" id="KW-1185">Reference proteome</keyword>